<evidence type="ECO:0000313" key="5">
    <source>
        <dbReference type="Proteomes" id="UP000235145"/>
    </source>
</evidence>
<evidence type="ECO:0000313" key="4">
    <source>
        <dbReference type="EMBL" id="KAJ0186473.1"/>
    </source>
</evidence>
<keyword evidence="1 2" id="KW-0694">RNA-binding</keyword>
<dbReference type="PROSITE" id="PS50102">
    <property type="entry name" value="RRM"/>
    <property type="match status" value="1"/>
</dbReference>
<dbReference type="InterPro" id="IPR012677">
    <property type="entry name" value="Nucleotide-bd_a/b_plait_sf"/>
</dbReference>
<comment type="caution">
    <text evidence="4">The sequence shown here is derived from an EMBL/GenBank/DDBJ whole genome shotgun (WGS) entry which is preliminary data.</text>
</comment>
<evidence type="ECO:0000259" key="3">
    <source>
        <dbReference type="PROSITE" id="PS50102"/>
    </source>
</evidence>
<dbReference type="Gene3D" id="3.30.70.330">
    <property type="match status" value="1"/>
</dbReference>
<organism evidence="4 5">
    <name type="scientific">Lactuca sativa</name>
    <name type="common">Garden lettuce</name>
    <dbReference type="NCBI Taxonomy" id="4236"/>
    <lineage>
        <taxon>Eukaryota</taxon>
        <taxon>Viridiplantae</taxon>
        <taxon>Streptophyta</taxon>
        <taxon>Embryophyta</taxon>
        <taxon>Tracheophyta</taxon>
        <taxon>Spermatophyta</taxon>
        <taxon>Magnoliopsida</taxon>
        <taxon>eudicotyledons</taxon>
        <taxon>Gunneridae</taxon>
        <taxon>Pentapetalae</taxon>
        <taxon>asterids</taxon>
        <taxon>campanulids</taxon>
        <taxon>Asterales</taxon>
        <taxon>Asteraceae</taxon>
        <taxon>Cichorioideae</taxon>
        <taxon>Cichorieae</taxon>
        <taxon>Lactucinae</taxon>
        <taxon>Lactuca</taxon>
    </lineage>
</organism>
<keyword evidence="5" id="KW-1185">Reference proteome</keyword>
<reference evidence="4 5" key="1">
    <citation type="journal article" date="2017" name="Nat. Commun.">
        <title>Genome assembly with in vitro proximity ligation data and whole-genome triplication in lettuce.</title>
        <authorList>
            <person name="Reyes-Chin-Wo S."/>
            <person name="Wang Z."/>
            <person name="Yang X."/>
            <person name="Kozik A."/>
            <person name="Arikit S."/>
            <person name="Song C."/>
            <person name="Xia L."/>
            <person name="Froenicke L."/>
            <person name="Lavelle D.O."/>
            <person name="Truco M.J."/>
            <person name="Xia R."/>
            <person name="Zhu S."/>
            <person name="Xu C."/>
            <person name="Xu H."/>
            <person name="Xu X."/>
            <person name="Cox K."/>
            <person name="Korf I."/>
            <person name="Meyers B.C."/>
            <person name="Michelmore R.W."/>
        </authorList>
    </citation>
    <scope>NUCLEOTIDE SEQUENCE [LARGE SCALE GENOMIC DNA]</scope>
    <source>
        <strain evidence="5">cv. Salinas</strain>
        <tissue evidence="4">Seedlings</tissue>
    </source>
</reference>
<accession>A0A9R1UGC5</accession>
<dbReference type="Pfam" id="PF00076">
    <property type="entry name" value="RRM_1"/>
    <property type="match status" value="1"/>
</dbReference>
<protein>
    <recommendedName>
        <fullName evidence="3">RRM domain-containing protein</fullName>
    </recommendedName>
</protein>
<name>A0A9R1UGC5_LACSA</name>
<dbReference type="SUPFAM" id="SSF54928">
    <property type="entry name" value="RNA-binding domain, RBD"/>
    <property type="match status" value="1"/>
</dbReference>
<dbReference type="PANTHER" id="PTHR48027">
    <property type="entry name" value="HETEROGENEOUS NUCLEAR RIBONUCLEOPROTEIN 87F-RELATED"/>
    <property type="match status" value="1"/>
</dbReference>
<gene>
    <name evidence="4" type="ORF">LSAT_V11C900464210</name>
</gene>
<dbReference type="GO" id="GO:0005737">
    <property type="term" value="C:cytoplasm"/>
    <property type="evidence" value="ECO:0000318"/>
    <property type="project" value="GO_Central"/>
</dbReference>
<proteinExistence type="predicted"/>
<feature type="domain" description="RRM" evidence="3">
    <location>
        <begin position="13"/>
        <end position="91"/>
    </location>
</feature>
<dbReference type="Proteomes" id="UP000235145">
    <property type="component" value="Unassembled WGS sequence"/>
</dbReference>
<dbReference type="EMBL" id="NBSK02000009">
    <property type="protein sequence ID" value="KAJ0186473.1"/>
    <property type="molecule type" value="Genomic_DNA"/>
</dbReference>
<dbReference type="InterPro" id="IPR052462">
    <property type="entry name" value="SLIRP/GR-RBP-like"/>
</dbReference>
<dbReference type="InterPro" id="IPR000504">
    <property type="entry name" value="RRM_dom"/>
</dbReference>
<dbReference type="AlphaFoldDB" id="A0A9R1UGC5"/>
<evidence type="ECO:0000256" key="2">
    <source>
        <dbReference type="PROSITE-ProRule" id="PRU00176"/>
    </source>
</evidence>
<dbReference type="InterPro" id="IPR035979">
    <property type="entry name" value="RBD_domain_sf"/>
</dbReference>
<dbReference type="GO" id="GO:0003729">
    <property type="term" value="F:mRNA binding"/>
    <property type="evidence" value="ECO:0000318"/>
    <property type="project" value="GO_Central"/>
</dbReference>
<sequence>MGFRWMLCRHSYNKLVVGELTYDTHEPVLKDVFEQHGELIEVKVICDHKSGKSKGYGFVHFVSEESATKTLAEMHGQLPDGRNIQVNYANKK</sequence>
<dbReference type="SMART" id="SM00360">
    <property type="entry name" value="RRM"/>
    <property type="match status" value="1"/>
</dbReference>
<evidence type="ECO:0000256" key="1">
    <source>
        <dbReference type="ARBA" id="ARBA00022884"/>
    </source>
</evidence>